<evidence type="ECO:0000256" key="12">
    <source>
        <dbReference type="RuleBase" id="RU361277"/>
    </source>
</evidence>
<evidence type="ECO:0000256" key="7">
    <source>
        <dbReference type="ARBA" id="ARBA00038004"/>
    </source>
</evidence>
<dbReference type="PANTHER" id="PTHR43401">
    <property type="entry name" value="L-THREONINE 3-DEHYDROGENASE"/>
    <property type="match status" value="1"/>
</dbReference>
<gene>
    <name evidence="15" type="ORF">AB852_16840</name>
</gene>
<evidence type="ECO:0000256" key="3">
    <source>
        <dbReference type="ARBA" id="ARBA00022833"/>
    </source>
</evidence>
<comment type="similarity">
    <text evidence="7">Belongs to the zinc-containing alcohol dehydrogenase family. DOIA dehydrogenase subfamily.</text>
</comment>
<comment type="caution">
    <text evidence="15">The sequence shown here is derived from an EMBL/GenBank/DDBJ whole genome shotgun (WGS) entry which is preliminary data.</text>
</comment>
<dbReference type="GO" id="GO:0008270">
    <property type="term" value="F:zinc ion binding"/>
    <property type="evidence" value="ECO:0007669"/>
    <property type="project" value="InterPro"/>
</dbReference>
<evidence type="ECO:0000256" key="10">
    <source>
        <dbReference type="ARBA" id="ARBA00048685"/>
    </source>
</evidence>
<dbReference type="Pfam" id="PF08240">
    <property type="entry name" value="ADH_N"/>
    <property type="match status" value="1"/>
</dbReference>
<comment type="catalytic activity">
    <reaction evidence="11">
        <text>2-deoxy-scyllo-inosamine + NADP(+) = 3-amino-2,3-dideoxy-scyllo-inosose + NADPH + H(+)</text>
        <dbReference type="Rhea" id="RHEA:33879"/>
        <dbReference type="ChEBI" id="CHEBI:15378"/>
        <dbReference type="ChEBI" id="CHEBI:57783"/>
        <dbReference type="ChEBI" id="CHEBI:58349"/>
        <dbReference type="ChEBI" id="CHEBI:65002"/>
        <dbReference type="ChEBI" id="CHEBI:65003"/>
        <dbReference type="EC" id="1.1.1.329"/>
    </reaction>
</comment>
<keyword evidence="2 12" id="KW-0479">Metal-binding</keyword>
<keyword evidence="4" id="KW-0560">Oxidoreductase</keyword>
<dbReference type="EC" id="1.1.1.329" evidence="8"/>
<dbReference type="Proteomes" id="UP000186455">
    <property type="component" value="Unassembled WGS sequence"/>
</dbReference>
<comment type="cofactor">
    <cofactor evidence="1 12">
        <name>Zn(2+)</name>
        <dbReference type="ChEBI" id="CHEBI:29105"/>
    </cofactor>
</comment>
<dbReference type="RefSeq" id="WP_073789047.1">
    <property type="nucleotide sequence ID" value="NZ_CP108638.1"/>
</dbReference>
<comment type="pathway">
    <text evidence="6">Metabolic intermediate biosynthesis; 2-deoxystreptamine biosynthesis; 2-deoxystreptamine from D-glucose 6-phosphate: step 3/4.</text>
</comment>
<evidence type="ECO:0000313" key="15">
    <source>
        <dbReference type="EMBL" id="OKH94238.1"/>
    </source>
</evidence>
<comment type="catalytic activity">
    <reaction evidence="10">
        <text>2-deoxy-scyllo-inosamine + NAD(+) = 3-amino-2,3-dideoxy-scyllo-inosose + NADH + H(+)</text>
        <dbReference type="Rhea" id="RHEA:33883"/>
        <dbReference type="ChEBI" id="CHEBI:15378"/>
        <dbReference type="ChEBI" id="CHEBI:57540"/>
        <dbReference type="ChEBI" id="CHEBI:57945"/>
        <dbReference type="ChEBI" id="CHEBI:65002"/>
        <dbReference type="ChEBI" id="CHEBI:65003"/>
        <dbReference type="EC" id="1.1.1.329"/>
    </reaction>
</comment>
<reference evidence="15 16" key="1">
    <citation type="submission" date="2015-06" db="EMBL/GenBank/DDBJ databases">
        <title>Cloning and characterization of the uncialamcin biosynthetic gene cluster.</title>
        <authorList>
            <person name="Yan X."/>
            <person name="Huang T."/>
            <person name="Ge H."/>
            <person name="Shen B."/>
        </authorList>
    </citation>
    <scope>NUCLEOTIDE SEQUENCE [LARGE SCALE GENOMIC DNA]</scope>
    <source>
        <strain evidence="15 16">DCA2648</strain>
    </source>
</reference>
<name>A0A1Q4V8Q7_9ACTN</name>
<feature type="domain" description="Alcohol dehydrogenase-like N-terminal" evidence="14">
    <location>
        <begin position="24"/>
        <end position="135"/>
    </location>
</feature>
<organism evidence="15 16">
    <name type="scientific">Streptomyces uncialis</name>
    <dbReference type="NCBI Taxonomy" id="1048205"/>
    <lineage>
        <taxon>Bacteria</taxon>
        <taxon>Bacillati</taxon>
        <taxon>Actinomycetota</taxon>
        <taxon>Actinomycetes</taxon>
        <taxon>Kitasatosporales</taxon>
        <taxon>Streptomycetaceae</taxon>
        <taxon>Streptomyces</taxon>
    </lineage>
</organism>
<evidence type="ECO:0000256" key="11">
    <source>
        <dbReference type="ARBA" id="ARBA00049085"/>
    </source>
</evidence>
<dbReference type="Pfam" id="PF00107">
    <property type="entry name" value="ADH_zinc_N"/>
    <property type="match status" value="1"/>
</dbReference>
<comment type="function">
    <text evidence="5">Catalyzes the oxidation of 2-deoxy-scyllo-inosamine (DOIA) with NAD(+) or NADP(+), forming 3-amino-2,3-dideoxy-scyllo-inosose (amino-DOI).</text>
</comment>
<sequence length="339" mass="34473">MKIAVITAAEQVSLREEPDPVAGARDVLVRIGACGLCTMERRLYLGTKPVYPVAAGHEVAGEVVAVGAEAEGLPGSPRVGDTVTLDLLTRCGTCVSCRRGRSALCKRPQGGALSDGTVSMGAGLAELVRVPAAQAFGTGAAPVRHAVMGEPLACVTHSARLGGLRAGDRVAVVGAGFMGRLHLALAKLRGAASVGLIDISEDRLTEARDAGADWTSTPDAAVATGGKQDLVFVTAGAPDALETALALCDDGGTVVLFGAFPKELVAGVGPDAIHHHELTVLGVFSHEPEDWTEAAALIASGRLAADLDALVTAEFPLAEADAALRLAAKSPVYRVLVGG</sequence>
<keyword evidence="3 12" id="KW-0862">Zinc</keyword>
<evidence type="ECO:0000256" key="1">
    <source>
        <dbReference type="ARBA" id="ARBA00001947"/>
    </source>
</evidence>
<dbReference type="EMBL" id="LFBV01000003">
    <property type="protein sequence ID" value="OKH94238.1"/>
    <property type="molecule type" value="Genomic_DNA"/>
</dbReference>
<evidence type="ECO:0000259" key="14">
    <source>
        <dbReference type="Pfam" id="PF08240"/>
    </source>
</evidence>
<evidence type="ECO:0000256" key="5">
    <source>
        <dbReference type="ARBA" id="ARBA00037678"/>
    </source>
</evidence>
<dbReference type="InterPro" id="IPR011032">
    <property type="entry name" value="GroES-like_sf"/>
</dbReference>
<keyword evidence="16" id="KW-1185">Reference proteome</keyword>
<evidence type="ECO:0000256" key="2">
    <source>
        <dbReference type="ARBA" id="ARBA00022723"/>
    </source>
</evidence>
<dbReference type="InterPro" id="IPR050129">
    <property type="entry name" value="Zn_alcohol_dh"/>
</dbReference>
<evidence type="ECO:0000313" key="16">
    <source>
        <dbReference type="Proteomes" id="UP000186455"/>
    </source>
</evidence>
<feature type="domain" description="Alcohol dehydrogenase-like C-terminal" evidence="13">
    <location>
        <begin position="179"/>
        <end position="299"/>
    </location>
</feature>
<dbReference type="PROSITE" id="PS00059">
    <property type="entry name" value="ADH_ZINC"/>
    <property type="match status" value="1"/>
</dbReference>
<dbReference type="STRING" id="1048205.AB852_16840"/>
<dbReference type="InterPro" id="IPR002328">
    <property type="entry name" value="ADH_Zn_CS"/>
</dbReference>
<accession>A0A1Q4V8Q7</accession>
<evidence type="ECO:0000256" key="8">
    <source>
        <dbReference type="ARBA" id="ARBA00039102"/>
    </source>
</evidence>
<dbReference type="PANTHER" id="PTHR43401:SF2">
    <property type="entry name" value="L-THREONINE 3-DEHYDROGENASE"/>
    <property type="match status" value="1"/>
</dbReference>
<dbReference type="SUPFAM" id="SSF51735">
    <property type="entry name" value="NAD(P)-binding Rossmann-fold domains"/>
    <property type="match status" value="1"/>
</dbReference>
<dbReference type="AlphaFoldDB" id="A0A1Q4V8Q7"/>
<dbReference type="InterPro" id="IPR013149">
    <property type="entry name" value="ADH-like_C"/>
</dbReference>
<dbReference type="Gene3D" id="3.40.50.720">
    <property type="entry name" value="NAD(P)-binding Rossmann-like Domain"/>
    <property type="match status" value="1"/>
</dbReference>
<protein>
    <recommendedName>
        <fullName evidence="9">2-deoxy-scyllo-inosamine dehydrogenase</fullName>
        <ecNumber evidence="8">1.1.1.329</ecNumber>
    </recommendedName>
</protein>
<dbReference type="Gene3D" id="3.90.180.10">
    <property type="entry name" value="Medium-chain alcohol dehydrogenases, catalytic domain"/>
    <property type="match status" value="1"/>
</dbReference>
<dbReference type="SUPFAM" id="SSF50129">
    <property type="entry name" value="GroES-like"/>
    <property type="match status" value="1"/>
</dbReference>
<dbReference type="InterPro" id="IPR013154">
    <property type="entry name" value="ADH-like_N"/>
</dbReference>
<evidence type="ECO:0000256" key="9">
    <source>
        <dbReference type="ARBA" id="ARBA00039387"/>
    </source>
</evidence>
<proteinExistence type="inferred from homology"/>
<evidence type="ECO:0000259" key="13">
    <source>
        <dbReference type="Pfam" id="PF00107"/>
    </source>
</evidence>
<evidence type="ECO:0000256" key="6">
    <source>
        <dbReference type="ARBA" id="ARBA00037908"/>
    </source>
</evidence>
<evidence type="ECO:0000256" key="4">
    <source>
        <dbReference type="ARBA" id="ARBA00023002"/>
    </source>
</evidence>
<dbReference type="InterPro" id="IPR036291">
    <property type="entry name" value="NAD(P)-bd_dom_sf"/>
</dbReference>
<dbReference type="GO" id="GO:0016491">
    <property type="term" value="F:oxidoreductase activity"/>
    <property type="evidence" value="ECO:0007669"/>
    <property type="project" value="UniProtKB-KW"/>
</dbReference>